<protein>
    <submittedName>
        <fullName evidence="1">Uncharacterized protein</fullName>
    </submittedName>
</protein>
<evidence type="ECO:0000313" key="1">
    <source>
        <dbReference type="EMBL" id="SOY67872.1"/>
    </source>
</evidence>
<gene>
    <name evidence="1" type="ORF">CBM2587_B90322</name>
</gene>
<dbReference type="Proteomes" id="UP000256780">
    <property type="component" value="Chromosome CBM2587_b"/>
</dbReference>
<organism evidence="1">
    <name type="scientific">Cupriavidus taiwanensis</name>
    <dbReference type="NCBI Taxonomy" id="164546"/>
    <lineage>
        <taxon>Bacteria</taxon>
        <taxon>Pseudomonadati</taxon>
        <taxon>Pseudomonadota</taxon>
        <taxon>Betaproteobacteria</taxon>
        <taxon>Burkholderiales</taxon>
        <taxon>Burkholderiaceae</taxon>
        <taxon>Cupriavidus</taxon>
    </lineage>
</organism>
<accession>A0A375CCQ9</accession>
<proteinExistence type="predicted"/>
<reference evidence="1" key="1">
    <citation type="submission" date="2018-01" db="EMBL/GenBank/DDBJ databases">
        <authorList>
            <person name="Clerissi C."/>
        </authorList>
    </citation>
    <scope>NUCLEOTIDE SEQUENCE</scope>
    <source>
        <strain evidence="1">Cupriavidus sp. LMG 19464</strain>
    </source>
</reference>
<sequence length="69" mass="7841">MRGAHAWQDIARQPQHLASSAFFPVFALHFSNKYPRDLINLPALFRLRAPQARNSAARASPTRAARPFR</sequence>
<name>A0A375CCQ9_9BURK</name>
<dbReference type="EMBL" id="OFSQ01000038">
    <property type="protein sequence ID" value="SOY67872.1"/>
    <property type="molecule type" value="Genomic_DNA"/>
</dbReference>
<comment type="caution">
    <text evidence="1">The sequence shown here is derived from an EMBL/GenBank/DDBJ whole genome shotgun (WGS) entry which is preliminary data.</text>
</comment>
<dbReference type="AlphaFoldDB" id="A0A375CCQ9"/>